<dbReference type="OMA" id="QMSEWEV"/>
<dbReference type="Pfam" id="PF13086">
    <property type="entry name" value="AAA_11"/>
    <property type="match status" value="2"/>
</dbReference>
<feature type="compositionally biased region" description="Polar residues" evidence="1">
    <location>
        <begin position="82"/>
        <end position="91"/>
    </location>
</feature>
<dbReference type="GO" id="GO:0004386">
    <property type="term" value="F:helicase activity"/>
    <property type="evidence" value="ECO:0007669"/>
    <property type="project" value="InterPro"/>
</dbReference>
<comment type="caution">
    <text evidence="4">The sequence shown here is derived from an EMBL/GenBank/DDBJ whole genome shotgun (WGS) entry which is preliminary data.</text>
</comment>
<evidence type="ECO:0008006" key="6">
    <source>
        <dbReference type="Google" id="ProtNLM"/>
    </source>
</evidence>
<reference evidence="4 5" key="1">
    <citation type="journal article" date="2015" name="PLoS Pathog.">
        <title>Leptomonas seymouri: Adaptations to the Dixenous Life Cycle Analyzed by Genome Sequencing, Transcriptome Profiling and Co-infection with Leishmania donovani.</title>
        <authorList>
            <person name="Kraeva N."/>
            <person name="Butenko A."/>
            <person name="Hlavacova J."/>
            <person name="Kostygov A."/>
            <person name="Myskova J."/>
            <person name="Grybchuk D."/>
            <person name="Lestinova T."/>
            <person name="Votypka J."/>
            <person name="Volf P."/>
            <person name="Opperdoes F."/>
            <person name="Flegontov P."/>
            <person name="Lukes J."/>
            <person name="Yurchenko V."/>
        </authorList>
    </citation>
    <scope>NUCLEOTIDE SEQUENCE [LARGE SCALE GENOMIC DNA]</scope>
    <source>
        <strain evidence="4 5">ATCC 30220</strain>
    </source>
</reference>
<proteinExistence type="predicted"/>
<protein>
    <recommendedName>
        <fullName evidence="6">DNA2/NAM7 helicase helicase domain-containing protein</fullName>
    </recommendedName>
</protein>
<dbReference type="Gene3D" id="3.40.50.300">
    <property type="entry name" value="P-loop containing nucleotide triphosphate hydrolases"/>
    <property type="match status" value="2"/>
</dbReference>
<keyword evidence="5" id="KW-1185">Reference proteome</keyword>
<dbReference type="SUPFAM" id="SSF52540">
    <property type="entry name" value="P-loop containing nucleoside triphosphate hydrolases"/>
    <property type="match status" value="1"/>
</dbReference>
<feature type="region of interest" description="Disordered" evidence="1">
    <location>
        <begin position="1015"/>
        <end position="1043"/>
    </location>
</feature>
<dbReference type="Proteomes" id="UP000038009">
    <property type="component" value="Unassembled WGS sequence"/>
</dbReference>
<feature type="region of interest" description="Disordered" evidence="1">
    <location>
        <begin position="1186"/>
        <end position="1241"/>
    </location>
</feature>
<dbReference type="InterPro" id="IPR041679">
    <property type="entry name" value="DNA2/NAM7-like_C"/>
</dbReference>
<evidence type="ECO:0000313" key="5">
    <source>
        <dbReference type="Proteomes" id="UP000038009"/>
    </source>
</evidence>
<feature type="domain" description="DNA2/NAM7 helicase helicase" evidence="2">
    <location>
        <begin position="2010"/>
        <end position="2088"/>
    </location>
</feature>
<feature type="region of interest" description="Disordered" evidence="1">
    <location>
        <begin position="1530"/>
        <end position="1552"/>
    </location>
</feature>
<dbReference type="VEuPathDB" id="TriTrypDB:Lsey_0173_0070"/>
<evidence type="ECO:0000259" key="3">
    <source>
        <dbReference type="Pfam" id="PF13087"/>
    </source>
</evidence>
<dbReference type="InterPro" id="IPR041677">
    <property type="entry name" value="DNA2/NAM7_AAA_11"/>
</dbReference>
<accession>A0A0N1I514</accession>
<evidence type="ECO:0000256" key="1">
    <source>
        <dbReference type="SAM" id="MobiDB-lite"/>
    </source>
</evidence>
<evidence type="ECO:0000259" key="2">
    <source>
        <dbReference type="Pfam" id="PF13086"/>
    </source>
</evidence>
<dbReference type="PANTHER" id="PTHR10887">
    <property type="entry name" value="DNA2/NAM7 HELICASE FAMILY"/>
    <property type="match status" value="1"/>
</dbReference>
<organism evidence="4 5">
    <name type="scientific">Leptomonas seymouri</name>
    <dbReference type="NCBI Taxonomy" id="5684"/>
    <lineage>
        <taxon>Eukaryota</taxon>
        <taxon>Discoba</taxon>
        <taxon>Euglenozoa</taxon>
        <taxon>Kinetoplastea</taxon>
        <taxon>Metakinetoplastina</taxon>
        <taxon>Trypanosomatida</taxon>
        <taxon>Trypanosomatidae</taxon>
        <taxon>Leishmaniinae</taxon>
        <taxon>Leptomonas</taxon>
    </lineage>
</organism>
<gene>
    <name evidence="4" type="ORF">ABL78_5279</name>
</gene>
<feature type="domain" description="DNA2/NAM7 helicase-like C-terminal" evidence="3">
    <location>
        <begin position="2096"/>
        <end position="2361"/>
    </location>
</feature>
<feature type="compositionally biased region" description="Basic and acidic residues" evidence="1">
    <location>
        <begin position="1293"/>
        <end position="1303"/>
    </location>
</feature>
<name>A0A0N1I514_LEPSE</name>
<dbReference type="InterPro" id="IPR027417">
    <property type="entry name" value="P-loop_NTPase"/>
</dbReference>
<feature type="compositionally biased region" description="Basic and acidic residues" evidence="1">
    <location>
        <begin position="1191"/>
        <end position="1200"/>
    </location>
</feature>
<dbReference type="InterPro" id="IPR045055">
    <property type="entry name" value="DNA2/NAM7-like"/>
</dbReference>
<feature type="region of interest" description="Disordered" evidence="1">
    <location>
        <begin position="78"/>
        <end position="97"/>
    </location>
</feature>
<evidence type="ECO:0000313" key="4">
    <source>
        <dbReference type="EMBL" id="KPI85658.1"/>
    </source>
</evidence>
<dbReference type="EMBL" id="LJSK01000173">
    <property type="protein sequence ID" value="KPI85658.1"/>
    <property type="molecule type" value="Genomic_DNA"/>
</dbReference>
<dbReference type="InterPro" id="IPR047187">
    <property type="entry name" value="SF1_C_Upf1"/>
</dbReference>
<dbReference type="Pfam" id="PF13087">
    <property type="entry name" value="AAA_12"/>
    <property type="match status" value="1"/>
</dbReference>
<feature type="region of interest" description="Disordered" evidence="1">
    <location>
        <begin position="1271"/>
        <end position="1303"/>
    </location>
</feature>
<dbReference type="OrthoDB" id="273495at2759"/>
<sequence length="2480" mass="265963">MEPEQWQVRSSTDPAHWPQFASAQHATPAPPMLMGQAVDDAAGPHSSTVVAVDGEAQAAALLEYALEWLDILPTPAHAARVPNSSRDSTPTAAKGAGPSAIVPCGEAAISAAESVSPVAMLNALLVSVNPGAASAPSASPTPPQQSASVSTCTAPAAADAASTRTDVMRPTMATPVPIVSAEITSWRSISDVAEQLLRHSKWLASGVSHAAGAAPRLPSADLLTHAYHHAFMQACTPSSSPPTGPAHALQFEVNSFKGIPSSHPASYRGCLVLLLFHRLRPLRLWSRDALLRLMCAAPAAANAASTPAAAAEASLSSLLTFALQLLCTLKHAAVLPGLVSFTETRAVSYGGAAQMGAVVVQERVQTAVEGVFHLLTILTAWDARFSAAMEAWSGAPAERVTATTAAVAAAKAESSPSLVALLSRCRATVVLLGGSLIIYGVQALHQSICRGAKEAWESQHRLHPLTSGGLSRLDPKWAAQAAMTQLLNPLNELLSSSPHMPKTVAVTALTIKKILAKVLVHCLLNNASGLAGSREEDAWRRTRLQWLWSFAATLEPPTTRVGAGALVCVPEKTAGWLLKPLLKNAEQQLQWASAMATAKEKPLSVAHDVEAARVAATDIAMLDKAVYGLYLLLDTAVETLPSLMPTRYFHEVLASYESQLLTLAIGGVVHTRTQHALRLHRLLFTADVRAFAAGAMAQQRHLHTLPSSDISSNPSLFIDVPSMCLQRVWLTLPTLITQVCKTSLVGAGSAAATRLPLSQVLVQLCGALTVLVEDGAAPCAQWLLLSPSETMSAAPPPFQWVVQRCLSKMSETLRDQHDMLEKAWLGLPLNSAAAVPPTVARTAATVAASHILSEERALLQLIYALPFAAADDGGLRRLGEQLSAVFCAGITSAVSRSMSTEAAEWVWRHVVLTQPALTIATSAPHSASAATAASPEWDISSSWVTNTARAQGKHWLRLLAECNWAQQDDWTVRCAWWMSALLADVVALESEHRRVLAEDVLLSLPTAPMLRVAAGAPRNCSEPADRMDDNEEGPSSHHVSKSLEYARQGVREREESSRLYVIAQHLFASVLRKAETYPRSSLDRLLLHISNALPAARVARDAAFRSIAQPLLVRLCPRRPEVHESLANNAAPWLQEWTAAARQSVTACLAEQERCFRQFEIEEETLSREQDEAARLAVLEAQLRQSNASKRAKEMGEVRRSNTALTASSASSTSLTSVPENAPGPVDSGARKQGGADGLGGVAAPASASVMLRQQRLFPDWPLQSAHLNSAAVKRQRSPTLSAPPPIVSGPAEPKEGGTDERRTCGVAAKKEEEVVVVDDPGVVKLEVDSDVEEVVEADASALDGLLPSSSLAPEKSALTPPLKAPKASMAASAWSRAVEAPAPPPTRLQQKLQAIHARNTHRVHHADQLQQLQGRLCRVAASTNLLLLQPPLINDIIGRHSQCMAPTVPVLPDVFVSAEAVLGDVSASKTSSTMPFGDAANAYAARFAPHIALELRCGIARSYENFVDGAAKMAYRDLNQSSTLNSVSEAGWQHGHHSGAPPPYDMGASGAEKRPIPWKQLLPLHPSIPNTCFAVHSATPSWPVNSSGNASVSDAHDSLSFRFAIRACADLALAQQGVLQPSAQQGSPPPSRSVDPVVRAVADEGFSAGLSEGDVVLVLLPLHALAATWVERQLGVSLASLSEEEQTARVQEALSLLPRSWHMLGCLTQVCYVESLQLGRRTAQLCTYPPVEARGSLSSSSVPPIRFLHAMRMHYSSPHNHFFVRKLASLNSSQMELAALHRIDSTRFAATLYDPCCTVPLNAAYCSWITDLRTATGPARQPLLAQLRARLLLQRQLNDWQIHAIIAVLYATCQDWDEGEAMRCLGPLKLRAPEVLLIEGPPGTGKTQTIGSLTLNLLHHLSRSCGANCRVLVCAPSNNAVDEALLRVVRLREQLVESSRVGSDATGVGLPAYAALSGGILRIGVRNNVDPDVLRLAEPVFLDDVVSQSMVDAASKRGGGGRASSMAGSHRRRTVCSSIISSASIIFSTLGSLHHISRHVQGLSFDVVIVDEASQGTEPAVLQALVLARSKCVLVGDSKQLQPTVHSPEASRCGLRRSLLVRMLACGHKSFLLRTQYRMHPDICAFPNAYFYGSKLETDRSVLLRARTSSRSSDLLRDNTLPSSSSAAVPHLSDLTIAQRLGRCPRFVFADVPGSVMERRRGRSLLNRKEALAVVQYMRQLRSFLRLSVSDMAPQLGIITFYNAQKDLILSMLTQEELESGLQVASVDSFQGKEKRIVLLSCVRTVLRSELLAQLLRTYAAKEKGESGSQIHQDGDGQAIEERAEHRRVDRFGLGFLSDGHRLNVALTRAQDLCVCFGSRDSLKAVGEAVMAARGRPHSSSGHALTTADSAPDDVVQQLDADGEDPLALYRMLQHAEEHDVCLHPPARPSVPREAPTNSVEVAEISALPVATSACVHYDAKTPLSKELMMRARVTEEST</sequence>
<dbReference type="PANTHER" id="PTHR10887:SF495">
    <property type="entry name" value="HELICASE SENATAXIN ISOFORM X1-RELATED"/>
    <property type="match status" value="1"/>
</dbReference>
<feature type="domain" description="DNA2/NAM7 helicase helicase" evidence="2">
    <location>
        <begin position="1871"/>
        <end position="1946"/>
    </location>
</feature>
<feature type="compositionally biased region" description="Low complexity" evidence="1">
    <location>
        <begin position="1203"/>
        <end position="1217"/>
    </location>
</feature>
<dbReference type="CDD" id="cd18808">
    <property type="entry name" value="SF1_C_Upf1"/>
    <property type="match status" value="1"/>
</dbReference>